<dbReference type="SUPFAM" id="SSF56300">
    <property type="entry name" value="Metallo-dependent phosphatases"/>
    <property type="match status" value="1"/>
</dbReference>
<name>A0A7W3W4K7_9PSEU</name>
<dbReference type="Proteomes" id="UP000526734">
    <property type="component" value="Unassembled WGS sequence"/>
</dbReference>
<dbReference type="Gene3D" id="3.60.21.10">
    <property type="match status" value="1"/>
</dbReference>
<feature type="domain" description="Calcineurin-like phosphoesterase" evidence="6">
    <location>
        <begin position="1"/>
        <end position="101"/>
    </location>
</feature>
<dbReference type="InterPro" id="IPR041796">
    <property type="entry name" value="Mre11_N"/>
</dbReference>
<protein>
    <recommendedName>
        <fullName evidence="2">Nuclease SbcCD subunit D</fullName>
    </recommendedName>
</protein>
<reference evidence="7 8" key="1">
    <citation type="submission" date="2020-08" db="EMBL/GenBank/DDBJ databases">
        <title>Amycolatopsis sp. nov. DR6-1 isolated from Dendrobium heterocarpum.</title>
        <authorList>
            <person name="Tedsree N."/>
            <person name="Kuncharoen N."/>
            <person name="Likhitwitayawuid K."/>
            <person name="Tanasupawat S."/>
        </authorList>
    </citation>
    <scope>NUCLEOTIDE SEQUENCE [LARGE SCALE GENOMIC DNA]</scope>
    <source>
        <strain evidence="7 8">DR6-1</strain>
    </source>
</reference>
<evidence type="ECO:0000256" key="1">
    <source>
        <dbReference type="ARBA" id="ARBA00010555"/>
    </source>
</evidence>
<evidence type="ECO:0000256" key="5">
    <source>
        <dbReference type="ARBA" id="ARBA00022839"/>
    </source>
</evidence>
<dbReference type="InterPro" id="IPR014577">
    <property type="entry name" value="UCP033093_metalloPase"/>
</dbReference>
<dbReference type="PANTHER" id="PTHR30337:SF0">
    <property type="entry name" value="NUCLEASE SBCCD SUBUNIT D"/>
    <property type="match status" value="1"/>
</dbReference>
<comment type="caution">
    <text evidence="7">The sequence shown here is derived from an EMBL/GenBank/DDBJ whole genome shotgun (WGS) entry which is preliminary data.</text>
</comment>
<dbReference type="PIRSF" id="PIRSF033093">
    <property type="entry name" value="UCP_ML1119"/>
    <property type="match status" value="1"/>
</dbReference>
<proteinExistence type="inferred from homology"/>
<keyword evidence="3" id="KW-0540">Nuclease</keyword>
<keyword evidence="8" id="KW-1185">Reference proteome</keyword>
<dbReference type="PANTHER" id="PTHR30337">
    <property type="entry name" value="COMPONENT OF ATP-DEPENDENT DSDNA EXONUCLEASE"/>
    <property type="match status" value="1"/>
</dbReference>
<dbReference type="InterPro" id="IPR029052">
    <property type="entry name" value="Metallo-depent_PP-like"/>
</dbReference>
<dbReference type="RefSeq" id="WP_182895416.1">
    <property type="nucleotide sequence ID" value="NZ_JACGZW010000015.1"/>
</dbReference>
<comment type="similarity">
    <text evidence="1">Belongs to the SbcD family.</text>
</comment>
<dbReference type="GO" id="GO:0004527">
    <property type="term" value="F:exonuclease activity"/>
    <property type="evidence" value="ECO:0007669"/>
    <property type="project" value="UniProtKB-KW"/>
</dbReference>
<gene>
    <name evidence="7" type="ORF">H4281_36405</name>
</gene>
<accession>A0A7W3W4K7</accession>
<keyword evidence="4" id="KW-0378">Hydrolase</keyword>
<evidence type="ECO:0000256" key="2">
    <source>
        <dbReference type="ARBA" id="ARBA00013365"/>
    </source>
</evidence>
<dbReference type="EMBL" id="JACGZW010000015">
    <property type="protein sequence ID" value="MBB1158658.1"/>
    <property type="molecule type" value="Genomic_DNA"/>
</dbReference>
<dbReference type="InterPro" id="IPR004843">
    <property type="entry name" value="Calcineurin-like_PHP"/>
</dbReference>
<dbReference type="AlphaFoldDB" id="A0A7W3W4K7"/>
<dbReference type="InterPro" id="IPR050535">
    <property type="entry name" value="DNA_Repair-Maintenance_Comp"/>
</dbReference>
<dbReference type="Pfam" id="PF00149">
    <property type="entry name" value="Metallophos"/>
    <property type="match status" value="1"/>
</dbReference>
<evidence type="ECO:0000259" key="6">
    <source>
        <dbReference type="Pfam" id="PF00149"/>
    </source>
</evidence>
<dbReference type="CDD" id="cd00840">
    <property type="entry name" value="MPP_Mre11_N"/>
    <property type="match status" value="1"/>
</dbReference>
<evidence type="ECO:0000256" key="3">
    <source>
        <dbReference type="ARBA" id="ARBA00022722"/>
    </source>
</evidence>
<evidence type="ECO:0000313" key="7">
    <source>
        <dbReference type="EMBL" id="MBB1158658.1"/>
    </source>
</evidence>
<sequence>MRFLHTADWQLGMTRHFLSAEAQARFSDARLAAVRAIGDLATEQQCEFVVVCGDVFDANQLSPQVVGRALEAMASIPVPVYLLPGNHDTIDAGSAYRSAAFKRGCPDHVHVLAEPGVHEIAPGVELVAAPLNVKHPLADLPGDQCRALTPKPAVQRILVGHGAVDTLSPDPGNPATIRTSTLTEALSDGRIHYVALGDRHSTTQVAGRAIWYSGAPEVTDFTETDPGNVLVVDLDRDLEARVTTHRVGTWSFLAPERHLNNSADVTDLDRWLLGLPNKDRTVVKHRLVGSISITDKARLDDILAAHSDVFASLYPHLRRTDLAVLPDDHDFADLGLSGFVATAARELVGAAAGNPAVQDALSLLYRLVRSEA</sequence>
<keyword evidence="5 7" id="KW-0269">Exonuclease</keyword>
<organism evidence="7 8">
    <name type="scientific">Amycolatopsis dendrobii</name>
    <dbReference type="NCBI Taxonomy" id="2760662"/>
    <lineage>
        <taxon>Bacteria</taxon>
        <taxon>Bacillati</taxon>
        <taxon>Actinomycetota</taxon>
        <taxon>Actinomycetes</taxon>
        <taxon>Pseudonocardiales</taxon>
        <taxon>Pseudonocardiaceae</taxon>
        <taxon>Amycolatopsis</taxon>
    </lineage>
</organism>
<evidence type="ECO:0000256" key="4">
    <source>
        <dbReference type="ARBA" id="ARBA00022801"/>
    </source>
</evidence>
<evidence type="ECO:0000313" key="8">
    <source>
        <dbReference type="Proteomes" id="UP000526734"/>
    </source>
</evidence>